<dbReference type="Gene3D" id="3.30.1460.10">
    <property type="match status" value="1"/>
</dbReference>
<evidence type="ECO:0000313" key="2">
    <source>
        <dbReference type="Proteomes" id="UP000050562"/>
    </source>
</evidence>
<comment type="caution">
    <text evidence="1">The sequence shown here is derived from an EMBL/GenBank/DDBJ whole genome shotgun (WGS) entry which is preliminary data.</text>
</comment>
<organism evidence="1 2">
    <name type="scientific">Pseudomonas syringae pv. primulae</name>
    <dbReference type="NCBI Taxonomy" id="251707"/>
    <lineage>
        <taxon>Bacteria</taxon>
        <taxon>Pseudomonadati</taxon>
        <taxon>Pseudomonadota</taxon>
        <taxon>Gammaproteobacteria</taxon>
        <taxon>Pseudomonadales</taxon>
        <taxon>Pseudomonadaceae</taxon>
        <taxon>Pseudomonas</taxon>
    </lineage>
</organism>
<dbReference type="Pfam" id="PF05932">
    <property type="entry name" value="CesT"/>
    <property type="match status" value="1"/>
</dbReference>
<dbReference type="PATRIC" id="fig|251707.3.peg.3607"/>
<dbReference type="CDD" id="cd17019">
    <property type="entry name" value="T3SC_IA_ShcA-like"/>
    <property type="match status" value="1"/>
</dbReference>
<accession>A0A0P9YT71</accession>
<proteinExistence type="predicted"/>
<name>A0A0P9YT71_9PSED</name>
<dbReference type="AlphaFoldDB" id="A0A0P9YT71"/>
<dbReference type="InterPro" id="IPR010261">
    <property type="entry name" value="Tir_chaperone"/>
</dbReference>
<dbReference type="Proteomes" id="UP000050562">
    <property type="component" value="Unassembled WGS sequence"/>
</dbReference>
<dbReference type="SUPFAM" id="SSF69635">
    <property type="entry name" value="Type III secretory system chaperone-like"/>
    <property type="match status" value="1"/>
</dbReference>
<dbReference type="RefSeq" id="WP_057409067.1">
    <property type="nucleotide sequence ID" value="NZ_LJRC01000112.1"/>
</dbReference>
<evidence type="ECO:0000313" key="1">
    <source>
        <dbReference type="EMBL" id="KPY37691.1"/>
    </source>
</evidence>
<dbReference type="EMBL" id="LJRC01000112">
    <property type="protein sequence ID" value="KPY37691.1"/>
    <property type="molecule type" value="Genomic_DNA"/>
</dbReference>
<gene>
    <name evidence="1" type="ORF">ALO52_02713</name>
</gene>
<reference evidence="1 2" key="1">
    <citation type="submission" date="2015-09" db="EMBL/GenBank/DDBJ databases">
        <title>Genome announcement of multiple Pseudomonas syringae strains.</title>
        <authorList>
            <person name="Thakur S."/>
            <person name="Wang P.W."/>
            <person name="Gong Y."/>
            <person name="Weir B.S."/>
            <person name="Guttman D.S."/>
        </authorList>
    </citation>
    <scope>NUCLEOTIDE SEQUENCE [LARGE SCALE GENOMIC DNA]</scope>
    <source>
        <strain evidence="1 2">ICMP3956</strain>
    </source>
</reference>
<dbReference type="GO" id="GO:0030254">
    <property type="term" value="P:protein secretion by the type III secretion system"/>
    <property type="evidence" value="ECO:0007669"/>
    <property type="project" value="InterPro"/>
</dbReference>
<sequence length="126" mass="14016">MSNLLYQTMLTDLSTSLAMQPLTFNDQGACDLMIDEDIALKMVCDQTHQRLLLIGLMDVSPDLPLRTLLSGALNPLVNDGPGLGWDAGSDLYFAFKAVPREKVSVVTLKHEIAALVEWIRTWRDAR</sequence>
<protein>
    <submittedName>
        <fullName evidence="1">SchA</fullName>
    </submittedName>
</protein>